<dbReference type="GO" id="GO:0005524">
    <property type="term" value="F:ATP binding"/>
    <property type="evidence" value="ECO:0007669"/>
    <property type="project" value="UniProtKB-KW"/>
</dbReference>
<keyword evidence="5" id="KW-1185">Reference proteome</keyword>
<dbReference type="EMBL" id="CP041730">
    <property type="protein sequence ID" value="QDQ26686.1"/>
    <property type="molecule type" value="Genomic_DNA"/>
</dbReference>
<dbReference type="InterPro" id="IPR036597">
    <property type="entry name" value="Fido-like_dom_sf"/>
</dbReference>
<evidence type="ECO:0000313" key="5">
    <source>
        <dbReference type="Proteomes" id="UP000317550"/>
    </source>
</evidence>
<dbReference type="PANTHER" id="PTHR13504:SF38">
    <property type="entry name" value="FIDO DOMAIN-CONTAINING PROTEIN"/>
    <property type="match status" value="1"/>
</dbReference>
<evidence type="ECO:0000259" key="3">
    <source>
        <dbReference type="PROSITE" id="PS51459"/>
    </source>
</evidence>
<organism evidence="4 5">
    <name type="scientific">Chitinimonas arctica</name>
    <dbReference type="NCBI Taxonomy" id="2594795"/>
    <lineage>
        <taxon>Bacteria</taxon>
        <taxon>Pseudomonadati</taxon>
        <taxon>Pseudomonadota</taxon>
        <taxon>Betaproteobacteria</taxon>
        <taxon>Neisseriales</taxon>
        <taxon>Chitinibacteraceae</taxon>
        <taxon>Chitinimonas</taxon>
    </lineage>
</organism>
<dbReference type="OrthoDB" id="9813719at2"/>
<feature type="binding site" evidence="2">
    <location>
        <begin position="173"/>
        <end position="176"/>
    </location>
    <ligand>
        <name>ATP</name>
        <dbReference type="ChEBI" id="CHEBI:30616"/>
    </ligand>
</feature>
<feature type="active site" evidence="1">
    <location>
        <position position="219"/>
    </location>
</feature>
<gene>
    <name evidence="4" type="ORF">FNU76_10090</name>
</gene>
<evidence type="ECO:0000256" key="2">
    <source>
        <dbReference type="PIRSR" id="PIRSR640198-2"/>
    </source>
</evidence>
<dbReference type="InterPro" id="IPR003812">
    <property type="entry name" value="Fido"/>
</dbReference>
<keyword evidence="2" id="KW-0067">ATP-binding</keyword>
<accession>A0A516SEU4</accession>
<dbReference type="InterPro" id="IPR040198">
    <property type="entry name" value="Fido_containing"/>
</dbReference>
<dbReference type="RefSeq" id="WP_144278080.1">
    <property type="nucleotide sequence ID" value="NZ_CP041730.1"/>
</dbReference>
<dbReference type="KEGG" id="cari:FNU76_10090"/>
<protein>
    <submittedName>
        <fullName evidence="4">Fic family protein</fullName>
    </submittedName>
</protein>
<name>A0A516SEU4_9NEIS</name>
<dbReference type="PROSITE" id="PS51459">
    <property type="entry name" value="FIDO"/>
    <property type="match status" value="1"/>
</dbReference>
<evidence type="ECO:0000256" key="1">
    <source>
        <dbReference type="PIRSR" id="PIRSR640198-1"/>
    </source>
</evidence>
<dbReference type="Proteomes" id="UP000317550">
    <property type="component" value="Chromosome"/>
</dbReference>
<feature type="binding site" evidence="2">
    <location>
        <begin position="260"/>
        <end position="261"/>
    </location>
    <ligand>
        <name>ATP</name>
        <dbReference type="ChEBI" id="CHEBI:30616"/>
    </ligand>
</feature>
<reference evidence="5" key="1">
    <citation type="submission" date="2019-07" db="EMBL/GenBank/DDBJ databases">
        <title>Chitinimonas sp. nov., isolated from Ny-Alesund, arctica soil.</title>
        <authorList>
            <person name="Xu Q."/>
            <person name="Peng F."/>
        </authorList>
    </citation>
    <scope>NUCLEOTIDE SEQUENCE [LARGE SCALE GENOMIC DNA]</scope>
    <source>
        <strain evidence="5">R3-44</strain>
    </source>
</reference>
<keyword evidence="2" id="KW-0547">Nucleotide-binding</keyword>
<feature type="domain" description="Fido" evidence="3">
    <location>
        <begin position="122"/>
        <end position="295"/>
    </location>
</feature>
<dbReference type="PANTHER" id="PTHR13504">
    <property type="entry name" value="FIDO DOMAIN-CONTAINING PROTEIN DDB_G0283145"/>
    <property type="match status" value="1"/>
</dbReference>
<proteinExistence type="predicted"/>
<dbReference type="Gene3D" id="1.10.3290.10">
    <property type="entry name" value="Fido-like domain"/>
    <property type="match status" value="1"/>
</dbReference>
<evidence type="ECO:0000313" key="4">
    <source>
        <dbReference type="EMBL" id="QDQ26686.1"/>
    </source>
</evidence>
<feature type="binding site" evidence="2">
    <location>
        <begin position="223"/>
        <end position="230"/>
    </location>
    <ligand>
        <name>ATP</name>
        <dbReference type="ChEBI" id="CHEBI:30616"/>
    </ligand>
</feature>
<dbReference type="SUPFAM" id="SSF140931">
    <property type="entry name" value="Fic-like"/>
    <property type="match status" value="1"/>
</dbReference>
<dbReference type="AlphaFoldDB" id="A0A516SEU4"/>
<dbReference type="Pfam" id="PF02661">
    <property type="entry name" value="Fic"/>
    <property type="match status" value="1"/>
</dbReference>
<sequence>MDKRPGLITPSQLTPLMPSLEKNLAPLRDKAAELIAAAANIPKGALPHLLAELTPRLRAMNSYYSNKIEGQHTTPLLIDRALHQDYSPRPQEATKQRLALAHIEAEISGEANLDLLAGAERFAQATFQHVHAMIYGRLTADDRTQQMVDPSGKLIGKIHVIEPGVLRTGDVGVGRHIPPPHENVAGFLAALDQHYRHSLRGEMGLIAVIAAHHRFAWVHPFADGNGRTVRLHTHLCLHALGLTQGIWSPMRGLARRQEDYYAMLAGADQSRRGDLDGRGNLTESGLCAWINFALDICLDQIAFMTGRLQLSNFKERMEMFIAAQSQRAAYRDLGMEVMKPMLYAMAIGPISRADFKAMTGLAERTAERALAATLKLGLLGSPSPRGTLHVQLSPETLSGLFPQLWPELDAEVAAASG</sequence>